<name>A0A381X368_9ZZZZ</name>
<organism evidence="2">
    <name type="scientific">marine metagenome</name>
    <dbReference type="NCBI Taxonomy" id="408172"/>
    <lineage>
        <taxon>unclassified sequences</taxon>
        <taxon>metagenomes</taxon>
        <taxon>ecological metagenomes</taxon>
    </lineage>
</organism>
<reference evidence="2" key="1">
    <citation type="submission" date="2018-05" db="EMBL/GenBank/DDBJ databases">
        <authorList>
            <person name="Lanie J.A."/>
            <person name="Ng W.-L."/>
            <person name="Kazmierczak K.M."/>
            <person name="Andrzejewski T.M."/>
            <person name="Davidsen T.M."/>
            <person name="Wayne K.J."/>
            <person name="Tettelin H."/>
            <person name="Glass J.I."/>
            <person name="Rusch D."/>
            <person name="Podicherti R."/>
            <person name="Tsui H.-C.T."/>
            <person name="Winkler M.E."/>
        </authorList>
    </citation>
    <scope>NUCLEOTIDE SEQUENCE</scope>
</reference>
<dbReference type="AlphaFoldDB" id="A0A381X368"/>
<evidence type="ECO:0000313" key="2">
    <source>
        <dbReference type="EMBL" id="SVA59042.1"/>
    </source>
</evidence>
<feature type="non-terminal residue" evidence="2">
    <location>
        <position position="327"/>
    </location>
</feature>
<protein>
    <recommendedName>
        <fullName evidence="1">Amidase domain-containing protein</fullName>
    </recommendedName>
</protein>
<sequence length="327" mass="34756">MKLKKGSGILDDSELAFTSAIKLRELVATKQISPVEVTENALRRVDRLNPKLNAFLTVAADRALQDAKRAEEDVIKKETLGPLHGVPTSIKDLLETEGIRTTKGSHIFRNRVPSKNDFLVDRIRNAGAIILGKTNTPEFGHGGGVTENRLADFCRNPWNPEMVSGASSGGAAVSVATGINPISHGTDGGGSIRVPASFCGVFGIMGTMGRVPRRNTGLISSNPVWFSQDGPLSRTVSDAALYLRVMSGPHIEATGKGSLPEPAEGFLADISGSIKGLRIGWSPNLGSIPVEKDVAAICEKAVQRFETLGATVEDSGFILDIEEVSET</sequence>
<dbReference type="PANTHER" id="PTHR11895">
    <property type="entry name" value="TRANSAMIDASE"/>
    <property type="match status" value="1"/>
</dbReference>
<proteinExistence type="predicted"/>
<dbReference type="Pfam" id="PF01425">
    <property type="entry name" value="Amidase"/>
    <property type="match status" value="1"/>
</dbReference>
<dbReference type="PROSITE" id="PS00571">
    <property type="entry name" value="AMIDASES"/>
    <property type="match status" value="1"/>
</dbReference>
<feature type="domain" description="Amidase" evidence="1">
    <location>
        <begin position="36"/>
        <end position="314"/>
    </location>
</feature>
<dbReference type="InterPro" id="IPR036928">
    <property type="entry name" value="AS_sf"/>
</dbReference>
<dbReference type="EMBL" id="UINC01013709">
    <property type="protein sequence ID" value="SVA59042.1"/>
    <property type="molecule type" value="Genomic_DNA"/>
</dbReference>
<dbReference type="InterPro" id="IPR000120">
    <property type="entry name" value="Amidase"/>
</dbReference>
<gene>
    <name evidence="2" type="ORF">METZ01_LOCUS111896</name>
</gene>
<dbReference type="InterPro" id="IPR023631">
    <property type="entry name" value="Amidase_dom"/>
</dbReference>
<dbReference type="PANTHER" id="PTHR11895:SF7">
    <property type="entry name" value="GLUTAMYL-TRNA(GLN) AMIDOTRANSFERASE SUBUNIT A, MITOCHONDRIAL"/>
    <property type="match status" value="1"/>
</dbReference>
<dbReference type="GO" id="GO:0003824">
    <property type="term" value="F:catalytic activity"/>
    <property type="evidence" value="ECO:0007669"/>
    <property type="project" value="InterPro"/>
</dbReference>
<dbReference type="InterPro" id="IPR020556">
    <property type="entry name" value="Amidase_CS"/>
</dbReference>
<evidence type="ECO:0000259" key="1">
    <source>
        <dbReference type="Pfam" id="PF01425"/>
    </source>
</evidence>
<dbReference type="Gene3D" id="3.90.1300.10">
    <property type="entry name" value="Amidase signature (AS) domain"/>
    <property type="match status" value="1"/>
</dbReference>
<accession>A0A381X368</accession>
<dbReference type="SUPFAM" id="SSF75304">
    <property type="entry name" value="Amidase signature (AS) enzymes"/>
    <property type="match status" value="1"/>
</dbReference>